<feature type="region of interest" description="Disordered" evidence="1">
    <location>
        <begin position="396"/>
        <end position="485"/>
    </location>
</feature>
<feature type="compositionally biased region" description="Low complexity" evidence="1">
    <location>
        <begin position="156"/>
        <end position="172"/>
    </location>
</feature>
<sequence>MEYRRAGCGYVLPWQRDEGMLDAQAGIELDPVRSGMRSSMTPEEIDEQAALISRDPIGSSAPPPAESVFGARAAIFRPYPRDDASGDERERECAGDPTLPIPREIDELHEEGSDSHEGAERLDTAPRAGDFGGVEARSPTPAREHTPAPTATVREQTTVSATAQQQTPAPTRTCERTSTHTTESGPSSQLHLPRHSVASSAETASIGHVERSPSAVRREDLGSSLRIRGHGSLFSIARQLVLEEGVHSRTAVVRERRAEEHGASGVDDLEGIRGMGDELVEVGQAGLSSTLHDKLGGNDRPQVEREAGVEVVQVDDGAQVEREAGVEVDDHAQVEREAEVEVDDRAQIEREAGVEVDDRAQVEREAGVEVVQLDDGAQVEREAGVEVDDRAQVETEAGVEVDGGAQVEREAGVEVDDGAQVEREAGVEVDDRAHIEREEDVVTTQVGREEGVAVPSDAAQGERQEDVVRAEGDDAHDGGEGSDTLDTNVERFIADELGPALLGLTSGTMRALGASPSTERGAIGDEMRDFAQMSFEDPPTPRQSRRADIEDIARALAAAGYSAEDIEQAFAGASRIRTRDTLQQGYEEAREHPQEAHDDAAASEIPGGSGSKEVAPDEVPPVVVVDLGSESPLQTSVSGRRAPEDTACPFDAAELARAVVRSVIREEDTYSRRPGMPPPPPRSRHAYRDSSPRLMPAAGGAALEESSGPEGLGMPRGSRRDKTVEAVTRASTRLVQVRRGDDQVIVVEDDPETEPTDDEDLPEDEEYREDDERREKERDDEEEEEEDDDDEPSPRPRRGSG</sequence>
<protein>
    <submittedName>
        <fullName evidence="2">Uncharacterized protein</fullName>
    </submittedName>
</protein>
<comment type="caution">
    <text evidence="2">The sequence shown here is derived from an EMBL/GenBank/DDBJ whole genome shotgun (WGS) entry which is preliminary data.</text>
</comment>
<organism evidence="2 3">
    <name type="scientific">Chara braunii</name>
    <name type="common">Braun's stonewort</name>
    <dbReference type="NCBI Taxonomy" id="69332"/>
    <lineage>
        <taxon>Eukaryota</taxon>
        <taxon>Viridiplantae</taxon>
        <taxon>Streptophyta</taxon>
        <taxon>Charophyceae</taxon>
        <taxon>Charales</taxon>
        <taxon>Characeae</taxon>
        <taxon>Chara</taxon>
    </lineage>
</organism>
<keyword evidence="3" id="KW-1185">Reference proteome</keyword>
<feature type="compositionally biased region" description="Acidic residues" evidence="1">
    <location>
        <begin position="778"/>
        <end position="791"/>
    </location>
</feature>
<feature type="compositionally biased region" description="Basic and acidic residues" evidence="1">
    <location>
        <begin position="103"/>
        <end position="124"/>
    </location>
</feature>
<feature type="region of interest" description="Disordered" evidence="1">
    <location>
        <begin position="580"/>
        <end position="618"/>
    </location>
</feature>
<feature type="compositionally biased region" description="Basic and acidic residues" evidence="1">
    <location>
        <begin position="208"/>
        <end position="219"/>
    </location>
</feature>
<proteinExistence type="predicted"/>
<reference evidence="2 3" key="1">
    <citation type="journal article" date="2018" name="Cell">
        <title>The Chara Genome: Secondary Complexity and Implications for Plant Terrestrialization.</title>
        <authorList>
            <person name="Nishiyama T."/>
            <person name="Sakayama H."/>
            <person name="Vries J.D."/>
            <person name="Buschmann H."/>
            <person name="Saint-Marcoux D."/>
            <person name="Ullrich K.K."/>
            <person name="Haas F.B."/>
            <person name="Vanderstraeten L."/>
            <person name="Becker D."/>
            <person name="Lang D."/>
            <person name="Vosolsobe S."/>
            <person name="Rombauts S."/>
            <person name="Wilhelmsson P.K.I."/>
            <person name="Janitza P."/>
            <person name="Kern R."/>
            <person name="Heyl A."/>
            <person name="Rumpler F."/>
            <person name="Villalobos L.I.A.C."/>
            <person name="Clay J.M."/>
            <person name="Skokan R."/>
            <person name="Toyoda A."/>
            <person name="Suzuki Y."/>
            <person name="Kagoshima H."/>
            <person name="Schijlen E."/>
            <person name="Tajeshwar N."/>
            <person name="Catarino B."/>
            <person name="Hetherington A.J."/>
            <person name="Saltykova A."/>
            <person name="Bonnot C."/>
            <person name="Breuninger H."/>
            <person name="Symeonidi A."/>
            <person name="Radhakrishnan G.V."/>
            <person name="Van Nieuwerburgh F."/>
            <person name="Deforce D."/>
            <person name="Chang C."/>
            <person name="Karol K.G."/>
            <person name="Hedrich R."/>
            <person name="Ulvskov P."/>
            <person name="Glockner G."/>
            <person name="Delwiche C.F."/>
            <person name="Petrasek J."/>
            <person name="Van de Peer Y."/>
            <person name="Friml J."/>
            <person name="Beilby M."/>
            <person name="Dolan L."/>
            <person name="Kohara Y."/>
            <person name="Sugano S."/>
            <person name="Fujiyama A."/>
            <person name="Delaux P.-M."/>
            <person name="Quint M."/>
            <person name="TheiBen G."/>
            <person name="Hagemann M."/>
            <person name="Harholt J."/>
            <person name="Dunand C."/>
            <person name="Zachgo S."/>
            <person name="Langdale J."/>
            <person name="Maumus F."/>
            <person name="Straeten D.V.D."/>
            <person name="Gould S.B."/>
            <person name="Rensing S.A."/>
        </authorList>
    </citation>
    <scope>NUCLEOTIDE SEQUENCE [LARGE SCALE GENOMIC DNA]</scope>
    <source>
        <strain evidence="2 3">S276</strain>
    </source>
</reference>
<evidence type="ECO:0000256" key="1">
    <source>
        <dbReference type="SAM" id="MobiDB-lite"/>
    </source>
</evidence>
<feature type="compositionally biased region" description="Acidic residues" evidence="1">
    <location>
        <begin position="747"/>
        <end position="769"/>
    </location>
</feature>
<feature type="region of interest" description="Disordered" evidence="1">
    <location>
        <begin position="629"/>
        <end position="648"/>
    </location>
</feature>
<feature type="compositionally biased region" description="Basic and acidic residues" evidence="1">
    <location>
        <begin position="79"/>
        <end position="94"/>
    </location>
</feature>
<evidence type="ECO:0000313" key="2">
    <source>
        <dbReference type="EMBL" id="GBG78504.1"/>
    </source>
</evidence>
<feature type="region of interest" description="Disordered" evidence="1">
    <location>
        <begin position="663"/>
        <end position="801"/>
    </location>
</feature>
<feature type="compositionally biased region" description="Basic and acidic residues" evidence="1">
    <location>
        <begin position="420"/>
        <end position="437"/>
    </location>
</feature>
<dbReference type="Gramene" id="GBG78504">
    <property type="protein sequence ID" value="GBG78504"/>
    <property type="gene ID" value="CBR_g27731"/>
</dbReference>
<feature type="compositionally biased region" description="Basic and acidic residues" evidence="1">
    <location>
        <begin position="587"/>
        <end position="600"/>
    </location>
</feature>
<accession>A0A388L894</accession>
<dbReference type="EMBL" id="BFEA01000297">
    <property type="protein sequence ID" value="GBG78504.1"/>
    <property type="molecule type" value="Genomic_DNA"/>
</dbReference>
<dbReference type="Proteomes" id="UP000265515">
    <property type="component" value="Unassembled WGS sequence"/>
</dbReference>
<dbReference type="STRING" id="69332.A0A388L894"/>
<gene>
    <name evidence="2" type="ORF">CBR_g27731</name>
</gene>
<feature type="compositionally biased region" description="Low complexity" evidence="1">
    <location>
        <begin position="696"/>
        <end position="709"/>
    </location>
</feature>
<name>A0A388L894_CHABU</name>
<evidence type="ECO:0000313" key="3">
    <source>
        <dbReference type="Proteomes" id="UP000265515"/>
    </source>
</evidence>
<dbReference type="AlphaFoldDB" id="A0A388L894"/>
<feature type="region of interest" description="Disordered" evidence="1">
    <location>
        <begin position="79"/>
        <end position="219"/>
    </location>
</feature>
<feature type="compositionally biased region" description="Basic and acidic residues" evidence="1">
    <location>
        <begin position="460"/>
        <end position="479"/>
    </location>
</feature>